<reference evidence="1 2" key="1">
    <citation type="submission" date="2018-06" db="EMBL/GenBank/DDBJ databases">
        <title>Genomic Encyclopedia of Archaeal and Bacterial Type Strains, Phase II (KMG-II): from individual species to whole genera.</title>
        <authorList>
            <person name="Goeker M."/>
        </authorList>
    </citation>
    <scope>NUCLEOTIDE SEQUENCE [LARGE SCALE GENOMIC DNA]</scope>
    <source>
        <strain evidence="1 2">T4</strain>
    </source>
</reference>
<dbReference type="AlphaFoldDB" id="A0A326RVZ8"/>
<dbReference type="OrthoDB" id="1524766at2"/>
<dbReference type="InterPro" id="IPR031977">
    <property type="entry name" value="DUF4783"/>
</dbReference>
<dbReference type="Proteomes" id="UP000248917">
    <property type="component" value="Unassembled WGS sequence"/>
</dbReference>
<name>A0A326RVZ8_9BACT</name>
<proteinExistence type="predicted"/>
<comment type="caution">
    <text evidence="1">The sequence shown here is derived from an EMBL/GenBank/DDBJ whole genome shotgun (WGS) entry which is preliminary data.</text>
</comment>
<sequence length="130" mass="14441">MLVPNLLLLIFLWVSNPNSVDSVAQIDPVVAAIQVGSSSDLAKFFNPSIALNINGQQGDYSRNQAEIILKDFFKKNPPLGFSLVFKNENTSTVSTYIGEYASGQIQFKVFIKISQADNLFRIYSLDFVKS</sequence>
<keyword evidence="2" id="KW-1185">Reference proteome</keyword>
<dbReference type="Gene3D" id="3.10.450.50">
    <property type="match status" value="1"/>
</dbReference>
<evidence type="ECO:0000313" key="2">
    <source>
        <dbReference type="Proteomes" id="UP000248917"/>
    </source>
</evidence>
<accession>A0A326RVZ8</accession>
<dbReference type="EMBL" id="QKTX01000002">
    <property type="protein sequence ID" value="PZV86406.1"/>
    <property type="molecule type" value="Genomic_DNA"/>
</dbReference>
<protein>
    <submittedName>
        <fullName evidence="1">Uncharacterized protein DUF4783</fullName>
    </submittedName>
</protein>
<dbReference type="RefSeq" id="WP_111391540.1">
    <property type="nucleotide sequence ID" value="NZ_JBJINY010000081.1"/>
</dbReference>
<organism evidence="1 2">
    <name type="scientific">Algoriphagus aquaeductus</name>
    <dbReference type="NCBI Taxonomy" id="475299"/>
    <lineage>
        <taxon>Bacteria</taxon>
        <taxon>Pseudomonadati</taxon>
        <taxon>Bacteroidota</taxon>
        <taxon>Cytophagia</taxon>
        <taxon>Cytophagales</taxon>
        <taxon>Cyclobacteriaceae</taxon>
        <taxon>Algoriphagus</taxon>
    </lineage>
</organism>
<gene>
    <name evidence="1" type="ORF">CLV31_102306</name>
</gene>
<dbReference type="Pfam" id="PF16022">
    <property type="entry name" value="DUF4783"/>
    <property type="match status" value="1"/>
</dbReference>
<evidence type="ECO:0000313" key="1">
    <source>
        <dbReference type="EMBL" id="PZV86406.1"/>
    </source>
</evidence>